<dbReference type="OrthoDB" id="2649792at2759"/>
<sequence length="150" mass="17416">MGQPKLYHTQVDKQRAMQGYRKTYYEKNRQRISERNKKNTARDKERSCRHAVIDRKECLNALPSKSSPLSPLKKVLNGRASPRTLEQVEDMEKHIRSVHTQVLQEKGVGHELRTVEVTVQRVKHVAHAIEDILLHGAKLRFGVAVREDKF</sequence>
<organism evidence="1 2">
    <name type="scientific">Paxillus involutus ATCC 200175</name>
    <dbReference type="NCBI Taxonomy" id="664439"/>
    <lineage>
        <taxon>Eukaryota</taxon>
        <taxon>Fungi</taxon>
        <taxon>Dikarya</taxon>
        <taxon>Basidiomycota</taxon>
        <taxon>Agaricomycotina</taxon>
        <taxon>Agaricomycetes</taxon>
        <taxon>Agaricomycetidae</taxon>
        <taxon>Boletales</taxon>
        <taxon>Paxilineae</taxon>
        <taxon>Paxillaceae</taxon>
        <taxon>Paxillus</taxon>
    </lineage>
</organism>
<name>A0A0C9TY73_PAXIN</name>
<gene>
    <name evidence="1" type="ORF">PAXINDRAFT_155801</name>
</gene>
<dbReference type="Proteomes" id="UP000053647">
    <property type="component" value="Unassembled WGS sequence"/>
</dbReference>
<evidence type="ECO:0000313" key="1">
    <source>
        <dbReference type="EMBL" id="KIJ15238.1"/>
    </source>
</evidence>
<accession>A0A0C9TY73</accession>
<dbReference type="EMBL" id="KN819338">
    <property type="protein sequence ID" value="KIJ15238.1"/>
    <property type="molecule type" value="Genomic_DNA"/>
</dbReference>
<evidence type="ECO:0000313" key="2">
    <source>
        <dbReference type="Proteomes" id="UP000053647"/>
    </source>
</evidence>
<reference evidence="2" key="2">
    <citation type="submission" date="2015-01" db="EMBL/GenBank/DDBJ databases">
        <title>Evolutionary Origins and Diversification of the Mycorrhizal Mutualists.</title>
        <authorList>
            <consortium name="DOE Joint Genome Institute"/>
            <consortium name="Mycorrhizal Genomics Consortium"/>
            <person name="Kohler A."/>
            <person name="Kuo A."/>
            <person name="Nagy L.G."/>
            <person name="Floudas D."/>
            <person name="Copeland A."/>
            <person name="Barry K.W."/>
            <person name="Cichocki N."/>
            <person name="Veneault-Fourrey C."/>
            <person name="LaButti K."/>
            <person name="Lindquist E.A."/>
            <person name="Lipzen A."/>
            <person name="Lundell T."/>
            <person name="Morin E."/>
            <person name="Murat C."/>
            <person name="Riley R."/>
            <person name="Ohm R."/>
            <person name="Sun H."/>
            <person name="Tunlid A."/>
            <person name="Henrissat B."/>
            <person name="Grigoriev I.V."/>
            <person name="Hibbett D.S."/>
            <person name="Martin F."/>
        </authorList>
    </citation>
    <scope>NUCLEOTIDE SEQUENCE [LARGE SCALE GENOMIC DNA]</scope>
    <source>
        <strain evidence="2">ATCC 200175</strain>
    </source>
</reference>
<reference evidence="1 2" key="1">
    <citation type="submission" date="2014-06" db="EMBL/GenBank/DDBJ databases">
        <authorList>
            <consortium name="DOE Joint Genome Institute"/>
            <person name="Kuo A."/>
            <person name="Kohler A."/>
            <person name="Nagy L.G."/>
            <person name="Floudas D."/>
            <person name="Copeland A."/>
            <person name="Barry K.W."/>
            <person name="Cichocki N."/>
            <person name="Veneault-Fourrey C."/>
            <person name="LaButti K."/>
            <person name="Lindquist E.A."/>
            <person name="Lipzen A."/>
            <person name="Lundell T."/>
            <person name="Morin E."/>
            <person name="Murat C."/>
            <person name="Sun H."/>
            <person name="Tunlid A."/>
            <person name="Henrissat B."/>
            <person name="Grigoriev I.V."/>
            <person name="Hibbett D.S."/>
            <person name="Martin F."/>
            <person name="Nordberg H.P."/>
            <person name="Cantor M.N."/>
            <person name="Hua S.X."/>
        </authorList>
    </citation>
    <scope>NUCLEOTIDE SEQUENCE [LARGE SCALE GENOMIC DNA]</scope>
    <source>
        <strain evidence="1 2">ATCC 200175</strain>
    </source>
</reference>
<dbReference type="HOGENOM" id="CLU_101470_0_0_1"/>
<keyword evidence="2" id="KW-1185">Reference proteome</keyword>
<proteinExistence type="predicted"/>
<dbReference type="AlphaFoldDB" id="A0A0C9TY73"/>
<protein>
    <submittedName>
        <fullName evidence="1">Uncharacterized protein</fullName>
    </submittedName>
</protein>